<proteinExistence type="predicted"/>
<dbReference type="InterPro" id="IPR011741">
    <property type="entry name" value="Phg_2220_C"/>
</dbReference>
<accession>A0A4Q1JIP0</accession>
<gene>
    <name evidence="3" type="ORF">EO244_14060</name>
</gene>
<evidence type="ECO:0000313" key="3">
    <source>
        <dbReference type="EMBL" id="RXQ89487.1"/>
    </source>
</evidence>
<reference evidence="3 4" key="1">
    <citation type="submission" date="2019-01" db="EMBL/GenBank/DDBJ databases">
        <title>Ancylomarina salipaludis sp. nov., isolated from a salt marsh.</title>
        <authorList>
            <person name="Yoon J.-H."/>
        </authorList>
    </citation>
    <scope>NUCLEOTIDE SEQUENCE [LARGE SCALE GENOMIC DNA]</scope>
    <source>
        <strain evidence="3 4">SHSM-M15</strain>
    </source>
</reference>
<dbReference type="AlphaFoldDB" id="A0A4Q1JIP0"/>
<feature type="domain" description="Phage conserved hypothetical protein C-terminal" evidence="2">
    <location>
        <begin position="218"/>
        <end position="288"/>
    </location>
</feature>
<dbReference type="EMBL" id="SAXA01000015">
    <property type="protein sequence ID" value="RXQ89487.1"/>
    <property type="molecule type" value="Genomic_DNA"/>
</dbReference>
<dbReference type="Proteomes" id="UP000289703">
    <property type="component" value="Unassembled WGS sequence"/>
</dbReference>
<dbReference type="RefSeq" id="WP_129255323.1">
    <property type="nucleotide sequence ID" value="NZ_SAXA01000015.1"/>
</dbReference>
<protein>
    <recommendedName>
        <fullName evidence="2">Phage conserved hypothetical protein C-terminal domain-containing protein</fullName>
    </recommendedName>
</protein>
<evidence type="ECO:0000313" key="4">
    <source>
        <dbReference type="Proteomes" id="UP000289703"/>
    </source>
</evidence>
<feature type="region of interest" description="Disordered" evidence="1">
    <location>
        <begin position="1"/>
        <end position="22"/>
    </location>
</feature>
<sequence>MQNNTSSNSYVSRDQQCDQQPKISQATNIAKQSTEQAINNVEPATEQAIPQNSMIEGWVKFSRKFYSSEIANKPPHFREIFVWLVVNANHKAARSSGRIINRGQKFTSYQEIQDALRWFVGARKVRYKKHQIEAAMKWLRNQGMVATLKTTRGIIVTIVNYDLYQDKIDSRTSMDQTIKTEVERQSGSTINKKVIIKESKNNYLERDDCAPVGYEYFISEINRLTNKRFRGDKKSRSQFNARMKEGVTVENLVEAVEKCTNSRYHRENPIYLTPEFITRSDKFEKYFNASSEDGSEKSSGKLIALIKKGHSVNEKLKSIKIDLS</sequence>
<dbReference type="OrthoDB" id="1007147at2"/>
<evidence type="ECO:0000256" key="1">
    <source>
        <dbReference type="SAM" id="MobiDB-lite"/>
    </source>
</evidence>
<name>A0A4Q1JIP0_9BACT</name>
<evidence type="ECO:0000259" key="2">
    <source>
        <dbReference type="Pfam" id="PF09524"/>
    </source>
</evidence>
<dbReference type="Pfam" id="PF09524">
    <property type="entry name" value="Phg_2220_C"/>
    <property type="match status" value="1"/>
</dbReference>
<organism evidence="3 4">
    <name type="scientific">Ancylomarina salipaludis</name>
    <dbReference type="NCBI Taxonomy" id="2501299"/>
    <lineage>
        <taxon>Bacteria</taxon>
        <taxon>Pseudomonadati</taxon>
        <taxon>Bacteroidota</taxon>
        <taxon>Bacteroidia</taxon>
        <taxon>Marinilabiliales</taxon>
        <taxon>Marinifilaceae</taxon>
        <taxon>Ancylomarina</taxon>
    </lineage>
</organism>
<comment type="caution">
    <text evidence="3">The sequence shown here is derived from an EMBL/GenBank/DDBJ whole genome shotgun (WGS) entry which is preliminary data.</text>
</comment>
<keyword evidence="4" id="KW-1185">Reference proteome</keyword>